<dbReference type="Gene3D" id="3.20.20.80">
    <property type="entry name" value="Glycosidases"/>
    <property type="match status" value="1"/>
</dbReference>
<dbReference type="InterPro" id="IPR001547">
    <property type="entry name" value="Glyco_hydro_5"/>
</dbReference>
<dbReference type="InterPro" id="IPR018087">
    <property type="entry name" value="Glyco_hydro_5_CS"/>
</dbReference>
<keyword evidence="3 4" id="KW-0326">Glycosidase</keyword>
<evidence type="ECO:0000313" key="8">
    <source>
        <dbReference type="Proteomes" id="UP001329825"/>
    </source>
</evidence>
<dbReference type="PANTHER" id="PTHR31297:SF42">
    <property type="entry name" value="GLYCOSIDE HYDROLASE FAMILY 5 DOMAIN-CONTAINING PROTEIN"/>
    <property type="match status" value="1"/>
</dbReference>
<protein>
    <recommendedName>
        <fullName evidence="6">Glycoside hydrolase family 5 domain-containing protein</fullName>
    </recommendedName>
</protein>
<dbReference type="EMBL" id="CP141882">
    <property type="protein sequence ID" value="WRT64859.1"/>
    <property type="molecule type" value="Genomic_DNA"/>
</dbReference>
<sequence>MRLVSMIFTSLVLGTIKASPTYRDRGTVPRLRNTIPLSSRQDDQGFTWGHEPMRGVNTGGWLVLEPWITPSLFRDKPEWVVDEWSYGVYMGYQNDTMGEIKQHWNTWFQYAELKDIAAVGLNTIRIQIGFWSIIPLENGEPYLIGAYEYLKMAVKWAAKLNLKVMIDLHGAPGGQNGWDNSGFRNVREWFYNDTNISRTLTAIQILTSEFTKDVYSNSVVAIEVLNEPFPYNANEVNILKSFYQAAYQSIRGSSNGKRIAVALDQAYQGLGVWEGFMQEPDYHDVAMDTHIYSMFDLNLLSMGYNANLDWYCGQADYLRQSNNIHWTIVGEFTPANTDCAFWLNGRGRGARYDNTLNTSKALQFPGDCSAKTGSDPSKFSAEYVDYLARSFEIQSWVYEQASGYVVWCWKTEQAADWSMQTGITYGWIPSPITAKPHG</sequence>
<keyword evidence="8" id="KW-1185">Reference proteome</keyword>
<evidence type="ECO:0000259" key="6">
    <source>
        <dbReference type="Pfam" id="PF00150"/>
    </source>
</evidence>
<reference evidence="7 8" key="1">
    <citation type="submission" date="2024-01" db="EMBL/GenBank/DDBJ databases">
        <title>Comparative genomics of Cryptococcus and Kwoniella reveals pathogenesis evolution and contrasting modes of karyotype evolution via chromosome fusion or intercentromeric recombination.</title>
        <authorList>
            <person name="Coelho M.A."/>
            <person name="David-Palma M."/>
            <person name="Shea T."/>
            <person name="Bowers K."/>
            <person name="McGinley-Smith S."/>
            <person name="Mohammad A.W."/>
            <person name="Gnirke A."/>
            <person name="Yurkov A.M."/>
            <person name="Nowrousian M."/>
            <person name="Sun S."/>
            <person name="Cuomo C.A."/>
            <person name="Heitman J."/>
        </authorList>
    </citation>
    <scope>NUCLEOTIDE SEQUENCE [LARGE SCALE GENOMIC DNA]</scope>
    <source>
        <strain evidence="7">CBS 11374</strain>
    </source>
</reference>
<dbReference type="SUPFAM" id="SSF51445">
    <property type="entry name" value="(Trans)glycosidases"/>
    <property type="match status" value="1"/>
</dbReference>
<feature type="chain" id="PRO_5046134786" description="Glycoside hydrolase family 5 domain-containing protein" evidence="5">
    <location>
        <begin position="19"/>
        <end position="438"/>
    </location>
</feature>
<accession>A0ABZ1CU49</accession>
<evidence type="ECO:0000256" key="5">
    <source>
        <dbReference type="SAM" id="SignalP"/>
    </source>
</evidence>
<feature type="signal peptide" evidence="5">
    <location>
        <begin position="1"/>
        <end position="18"/>
    </location>
</feature>
<dbReference type="InterPro" id="IPR017853">
    <property type="entry name" value="GH"/>
</dbReference>
<evidence type="ECO:0000256" key="3">
    <source>
        <dbReference type="ARBA" id="ARBA00023295"/>
    </source>
</evidence>
<evidence type="ECO:0000256" key="2">
    <source>
        <dbReference type="ARBA" id="ARBA00022801"/>
    </source>
</evidence>
<keyword evidence="2 4" id="KW-0378">Hydrolase</keyword>
<feature type="domain" description="Glycoside hydrolase family 5" evidence="6">
    <location>
        <begin position="112"/>
        <end position="336"/>
    </location>
</feature>
<evidence type="ECO:0000256" key="1">
    <source>
        <dbReference type="ARBA" id="ARBA00005641"/>
    </source>
</evidence>
<name>A0ABZ1CU49_9TREE</name>
<dbReference type="PANTHER" id="PTHR31297">
    <property type="entry name" value="GLUCAN ENDO-1,6-BETA-GLUCOSIDASE B"/>
    <property type="match status" value="1"/>
</dbReference>
<organism evidence="7 8">
    <name type="scientific">Kwoniella shivajii</name>
    <dbReference type="NCBI Taxonomy" id="564305"/>
    <lineage>
        <taxon>Eukaryota</taxon>
        <taxon>Fungi</taxon>
        <taxon>Dikarya</taxon>
        <taxon>Basidiomycota</taxon>
        <taxon>Agaricomycotina</taxon>
        <taxon>Tremellomycetes</taxon>
        <taxon>Tremellales</taxon>
        <taxon>Cryptococcaceae</taxon>
        <taxon>Kwoniella</taxon>
    </lineage>
</organism>
<keyword evidence="5" id="KW-0732">Signal</keyword>
<dbReference type="Proteomes" id="UP001329825">
    <property type="component" value="Chromosome 2"/>
</dbReference>
<evidence type="ECO:0000313" key="7">
    <source>
        <dbReference type="EMBL" id="WRT64859.1"/>
    </source>
</evidence>
<dbReference type="PROSITE" id="PS00659">
    <property type="entry name" value="GLYCOSYL_HYDROL_F5"/>
    <property type="match status" value="1"/>
</dbReference>
<dbReference type="GeneID" id="87953926"/>
<dbReference type="RefSeq" id="XP_062789599.1">
    <property type="nucleotide sequence ID" value="XM_062933548.1"/>
</dbReference>
<dbReference type="Pfam" id="PF00150">
    <property type="entry name" value="Cellulase"/>
    <property type="match status" value="1"/>
</dbReference>
<proteinExistence type="inferred from homology"/>
<dbReference type="InterPro" id="IPR050386">
    <property type="entry name" value="Glycosyl_hydrolase_5"/>
</dbReference>
<evidence type="ECO:0000256" key="4">
    <source>
        <dbReference type="RuleBase" id="RU361153"/>
    </source>
</evidence>
<comment type="similarity">
    <text evidence="1 4">Belongs to the glycosyl hydrolase 5 (cellulase A) family.</text>
</comment>
<gene>
    <name evidence="7" type="ORF">IL334_001795</name>
</gene>